<evidence type="ECO:0000256" key="1">
    <source>
        <dbReference type="ARBA" id="ARBA00004141"/>
    </source>
</evidence>
<dbReference type="EMBL" id="NAJO01000003">
    <property type="protein sequence ID" value="OQO13625.1"/>
    <property type="molecule type" value="Genomic_DNA"/>
</dbReference>
<comment type="subcellular location">
    <subcellularLocation>
        <location evidence="1">Membrane</location>
        <topology evidence="1">Multi-pass membrane protein</topology>
    </subcellularLocation>
</comment>
<gene>
    <name evidence="8" type="ORF">B0A48_01854</name>
    <name evidence="7" type="ORF">B0A48_05219</name>
</gene>
<dbReference type="PANTHER" id="PTHR22779:SF6">
    <property type="entry name" value="SD17342P"/>
    <property type="match status" value="1"/>
</dbReference>
<dbReference type="InParanoid" id="A0A1V8TQK2"/>
<keyword evidence="5 6" id="KW-0472">Membrane</keyword>
<evidence type="ECO:0000313" key="9">
    <source>
        <dbReference type="Proteomes" id="UP000192596"/>
    </source>
</evidence>
<reference evidence="9" key="2">
    <citation type="submission" date="2017-03" db="EMBL/GenBank/DDBJ databases">
        <title>Genomes of endolithic fungi from Antarctica.</title>
        <authorList>
            <person name="Coleine C."/>
            <person name="Masonjones S."/>
            <person name="Stajich J.E."/>
        </authorList>
    </citation>
    <scope>NUCLEOTIDE SEQUENCE [LARGE SCALE GENOMIC DNA]</scope>
    <source>
        <strain evidence="9">CCFEE 5527</strain>
    </source>
</reference>
<organism evidence="8 9">
    <name type="scientific">Cryoendolithus antarcticus</name>
    <dbReference type="NCBI Taxonomy" id="1507870"/>
    <lineage>
        <taxon>Eukaryota</taxon>
        <taxon>Fungi</taxon>
        <taxon>Dikarya</taxon>
        <taxon>Ascomycota</taxon>
        <taxon>Pezizomycotina</taxon>
        <taxon>Dothideomycetes</taxon>
        <taxon>Dothideomycetidae</taxon>
        <taxon>Cladosporiales</taxon>
        <taxon>Cladosporiaceae</taxon>
        <taxon>Cryoendolithus</taxon>
    </lineage>
</organism>
<comment type="similarity">
    <text evidence="2">Belongs to the TMEM170 family.</text>
</comment>
<keyword evidence="4 6" id="KW-1133">Transmembrane helix</keyword>
<proteinExistence type="inferred from homology"/>
<evidence type="ECO:0000256" key="2">
    <source>
        <dbReference type="ARBA" id="ARBA00006325"/>
    </source>
</evidence>
<dbReference type="Pfam" id="PF10190">
    <property type="entry name" value="Tmemb_170"/>
    <property type="match status" value="1"/>
</dbReference>
<dbReference type="STRING" id="1507870.A0A1V8TQK2"/>
<dbReference type="FunCoup" id="A0A1V8TQK2">
    <property type="interactions" value="10"/>
</dbReference>
<evidence type="ECO:0000256" key="3">
    <source>
        <dbReference type="ARBA" id="ARBA00022692"/>
    </source>
</evidence>
<dbReference type="PANTHER" id="PTHR22779">
    <property type="entry name" value="SD17342P"/>
    <property type="match status" value="1"/>
</dbReference>
<dbReference type="EMBL" id="NAJO01000007">
    <property type="protein sequence ID" value="OQO10964.1"/>
    <property type="molecule type" value="Genomic_DNA"/>
</dbReference>
<feature type="transmembrane region" description="Helical" evidence="6">
    <location>
        <begin position="50"/>
        <end position="73"/>
    </location>
</feature>
<dbReference type="GO" id="GO:0016020">
    <property type="term" value="C:membrane"/>
    <property type="evidence" value="ECO:0007669"/>
    <property type="project" value="UniProtKB-SubCell"/>
</dbReference>
<accession>A0A1V8TQK2</accession>
<sequence length="143" mass="15881">MSNTFLKTIVDSRPLSYEPPPFPSLYWPFPVSGLQTLYLYDAYSMFRFTLLWTIIDVIGVHLVAAAYAMMVQWKNWKFIWITPIVFGIVGGVEALIAGSVVGGVIGGVYTAGYFRMSTWIPFSWGVINALVLILSSFAIQGGL</sequence>
<feature type="transmembrane region" description="Helical" evidence="6">
    <location>
        <begin position="79"/>
        <end position="112"/>
    </location>
</feature>
<dbReference type="OrthoDB" id="2131401at2759"/>
<reference evidence="8" key="1">
    <citation type="journal article" date="2017" name="Genome Announc.">
        <title>Draft Genome Sequences of the Antarctic Endolithic Fungi Rachicladosporium antarcticum CCFEE 5527 and Rachicladosporium sp. CCFEE 5018.</title>
        <authorList>
            <person name="Coleine C."/>
            <person name="Masonjones S."/>
            <person name="Selbmann L."/>
            <person name="Zucconi L."/>
            <person name="Onofri S."/>
            <person name="Pacelli C."/>
            <person name="Stajich J.E."/>
        </authorList>
    </citation>
    <scope>NUCLEOTIDE SEQUENCE</scope>
    <source>
        <strain evidence="8">CCFEE 5527</strain>
    </source>
</reference>
<keyword evidence="3 6" id="KW-0812">Transmembrane</keyword>
<dbReference type="Proteomes" id="UP000192596">
    <property type="component" value="Unassembled WGS sequence"/>
</dbReference>
<keyword evidence="9" id="KW-1185">Reference proteome</keyword>
<dbReference type="InterPro" id="IPR019334">
    <property type="entry name" value="TMEM170A/B/YPR153W-like"/>
</dbReference>
<feature type="transmembrane region" description="Helical" evidence="6">
    <location>
        <begin position="119"/>
        <end position="139"/>
    </location>
</feature>
<evidence type="ECO:0000256" key="5">
    <source>
        <dbReference type="ARBA" id="ARBA00023136"/>
    </source>
</evidence>
<evidence type="ECO:0000313" key="8">
    <source>
        <dbReference type="EMBL" id="OQO13625.1"/>
    </source>
</evidence>
<comment type="caution">
    <text evidence="8">The sequence shown here is derived from an EMBL/GenBank/DDBJ whole genome shotgun (WGS) entry which is preliminary data.</text>
</comment>
<evidence type="ECO:0000256" key="4">
    <source>
        <dbReference type="ARBA" id="ARBA00022989"/>
    </source>
</evidence>
<evidence type="ECO:0000256" key="6">
    <source>
        <dbReference type="SAM" id="Phobius"/>
    </source>
</evidence>
<dbReference type="AlphaFoldDB" id="A0A1V8TQK2"/>
<evidence type="ECO:0000313" key="7">
    <source>
        <dbReference type="EMBL" id="OQO10964.1"/>
    </source>
</evidence>
<protein>
    <recommendedName>
        <fullName evidence="10">Integral membrane protein</fullName>
    </recommendedName>
</protein>
<evidence type="ECO:0008006" key="10">
    <source>
        <dbReference type="Google" id="ProtNLM"/>
    </source>
</evidence>
<name>A0A1V8TQK2_9PEZI</name>